<gene>
    <name evidence="8" type="ORF">I2F25_06265</name>
</gene>
<accession>A0ABU6DS49</accession>
<keyword evidence="9" id="KW-1185">Reference proteome</keyword>
<name>A0ABU6DS49_9GAMM</name>
<dbReference type="Proteomes" id="UP001339883">
    <property type="component" value="Unassembled WGS sequence"/>
</dbReference>
<sequence>MASSGLYRSNKQYIVAGVMGGIAERFGWNANLLRVIFVLVSVISAAFPGILVYLILWLLIPKQKIAIDHQSNHLRNVYEEGKH</sequence>
<dbReference type="InterPro" id="IPR052027">
    <property type="entry name" value="PspC"/>
</dbReference>
<keyword evidence="4 6" id="KW-1133">Transmembrane helix</keyword>
<evidence type="ECO:0000256" key="4">
    <source>
        <dbReference type="ARBA" id="ARBA00022989"/>
    </source>
</evidence>
<dbReference type="Pfam" id="PF04024">
    <property type="entry name" value="PspC"/>
    <property type="match status" value="1"/>
</dbReference>
<reference evidence="8 9" key="1">
    <citation type="submission" date="2019-08" db="EMBL/GenBank/DDBJ databases">
        <title>Five species of Acinetobacter isolated from floral nectar and animal pollinators.</title>
        <authorList>
            <person name="Hendry T.A."/>
        </authorList>
    </citation>
    <scope>NUCLEOTIDE SEQUENCE [LARGE SCALE GENOMIC DNA]</scope>
    <source>
        <strain evidence="8 9">MD18.27</strain>
    </source>
</reference>
<evidence type="ECO:0000256" key="2">
    <source>
        <dbReference type="ARBA" id="ARBA00022475"/>
    </source>
</evidence>
<dbReference type="PANTHER" id="PTHR33885:SF3">
    <property type="entry name" value="PHAGE SHOCK PROTEIN C"/>
    <property type="match status" value="1"/>
</dbReference>
<evidence type="ECO:0000313" key="8">
    <source>
        <dbReference type="EMBL" id="MEB5476651.1"/>
    </source>
</evidence>
<evidence type="ECO:0000256" key="5">
    <source>
        <dbReference type="ARBA" id="ARBA00023136"/>
    </source>
</evidence>
<evidence type="ECO:0000259" key="7">
    <source>
        <dbReference type="Pfam" id="PF04024"/>
    </source>
</evidence>
<dbReference type="InterPro" id="IPR007168">
    <property type="entry name" value="Phageshock_PspC_N"/>
</dbReference>
<evidence type="ECO:0000313" key="9">
    <source>
        <dbReference type="Proteomes" id="UP001339883"/>
    </source>
</evidence>
<dbReference type="PANTHER" id="PTHR33885">
    <property type="entry name" value="PHAGE SHOCK PROTEIN C"/>
    <property type="match status" value="1"/>
</dbReference>
<protein>
    <submittedName>
        <fullName evidence="8">PspC domain-containing protein</fullName>
    </submittedName>
</protein>
<feature type="domain" description="Phage shock protein PspC N-terminal" evidence="7">
    <location>
        <begin position="5"/>
        <end position="62"/>
    </location>
</feature>
<comment type="subcellular location">
    <subcellularLocation>
        <location evidence="1">Cell membrane</location>
        <topology evidence="1">Single-pass membrane protein</topology>
    </subcellularLocation>
</comment>
<evidence type="ECO:0000256" key="1">
    <source>
        <dbReference type="ARBA" id="ARBA00004162"/>
    </source>
</evidence>
<keyword evidence="2" id="KW-1003">Cell membrane</keyword>
<comment type="caution">
    <text evidence="8">The sequence shown here is derived from an EMBL/GenBank/DDBJ whole genome shotgun (WGS) entry which is preliminary data.</text>
</comment>
<evidence type="ECO:0000256" key="3">
    <source>
        <dbReference type="ARBA" id="ARBA00022692"/>
    </source>
</evidence>
<evidence type="ECO:0000256" key="6">
    <source>
        <dbReference type="SAM" id="Phobius"/>
    </source>
</evidence>
<keyword evidence="3 6" id="KW-0812">Transmembrane</keyword>
<dbReference type="RefSeq" id="WP_195770948.1">
    <property type="nucleotide sequence ID" value="NZ_VTDN01000004.1"/>
</dbReference>
<organism evidence="8 9">
    <name type="scientific">Acinetobacter pollinis</name>
    <dbReference type="NCBI Taxonomy" id="2605270"/>
    <lineage>
        <taxon>Bacteria</taxon>
        <taxon>Pseudomonadati</taxon>
        <taxon>Pseudomonadota</taxon>
        <taxon>Gammaproteobacteria</taxon>
        <taxon>Moraxellales</taxon>
        <taxon>Moraxellaceae</taxon>
        <taxon>Acinetobacter</taxon>
    </lineage>
</organism>
<dbReference type="EMBL" id="VTDN01000004">
    <property type="protein sequence ID" value="MEB5476651.1"/>
    <property type="molecule type" value="Genomic_DNA"/>
</dbReference>
<proteinExistence type="predicted"/>
<keyword evidence="5 6" id="KW-0472">Membrane</keyword>
<feature type="transmembrane region" description="Helical" evidence="6">
    <location>
        <begin position="35"/>
        <end position="60"/>
    </location>
</feature>